<gene>
    <name evidence="1" type="primary">A03g509470.1_BraROA</name>
    <name evidence="1" type="ORF">IGI04_013839</name>
</gene>
<sequence length="101" mass="11793">MGYKIYCRSPKDMKKAYGPHKGNRAACPIRETRRQGIEPRVEIWNIRETRVARLDLIATETQDRRDFSPTTLSSPELKYRQASDENLTVLHRSIFTAERSI</sequence>
<dbReference type="EMBL" id="JADBGQ010000003">
    <property type="protein sequence ID" value="KAG5407720.1"/>
    <property type="molecule type" value="Genomic_DNA"/>
</dbReference>
<reference evidence="1 2" key="1">
    <citation type="submission" date="2021-03" db="EMBL/GenBank/DDBJ databases">
        <authorList>
            <person name="King G.J."/>
            <person name="Bancroft I."/>
            <person name="Baten A."/>
            <person name="Bloomfield J."/>
            <person name="Borpatragohain P."/>
            <person name="He Z."/>
            <person name="Irish N."/>
            <person name="Irwin J."/>
            <person name="Liu K."/>
            <person name="Mauleon R.P."/>
            <person name="Moore J."/>
            <person name="Morris R."/>
            <person name="Ostergaard L."/>
            <person name="Wang B."/>
            <person name="Wells R."/>
        </authorList>
    </citation>
    <scope>NUCLEOTIDE SEQUENCE [LARGE SCALE GENOMIC DNA]</scope>
    <source>
        <strain evidence="1">R-o-18</strain>
        <tissue evidence="1">Leaf</tissue>
    </source>
</reference>
<name>A0ABQ7N9Y9_BRACM</name>
<comment type="caution">
    <text evidence="1">The sequence shown here is derived from an EMBL/GenBank/DDBJ whole genome shotgun (WGS) entry which is preliminary data.</text>
</comment>
<evidence type="ECO:0000313" key="1">
    <source>
        <dbReference type="EMBL" id="KAG5407720.1"/>
    </source>
</evidence>
<accession>A0ABQ7N9Y9</accession>
<keyword evidence="2" id="KW-1185">Reference proteome</keyword>
<dbReference type="Proteomes" id="UP000823674">
    <property type="component" value="Chromosome A03"/>
</dbReference>
<protein>
    <submittedName>
        <fullName evidence="1">Uncharacterized protein</fullName>
    </submittedName>
</protein>
<proteinExistence type="predicted"/>
<evidence type="ECO:0000313" key="2">
    <source>
        <dbReference type="Proteomes" id="UP000823674"/>
    </source>
</evidence>
<organism evidence="1 2">
    <name type="scientific">Brassica rapa subsp. trilocularis</name>
    <dbReference type="NCBI Taxonomy" id="1813537"/>
    <lineage>
        <taxon>Eukaryota</taxon>
        <taxon>Viridiplantae</taxon>
        <taxon>Streptophyta</taxon>
        <taxon>Embryophyta</taxon>
        <taxon>Tracheophyta</taxon>
        <taxon>Spermatophyta</taxon>
        <taxon>Magnoliopsida</taxon>
        <taxon>eudicotyledons</taxon>
        <taxon>Gunneridae</taxon>
        <taxon>Pentapetalae</taxon>
        <taxon>rosids</taxon>
        <taxon>malvids</taxon>
        <taxon>Brassicales</taxon>
        <taxon>Brassicaceae</taxon>
        <taxon>Brassiceae</taxon>
        <taxon>Brassica</taxon>
    </lineage>
</organism>